<dbReference type="RefSeq" id="WP_109202004.1">
    <property type="nucleotide sequence ID" value="NZ_QEWS01000008.1"/>
</dbReference>
<dbReference type="InterPro" id="IPR004564">
    <property type="entry name" value="OM_lipoprot_carrier_LolA-like"/>
</dbReference>
<dbReference type="PANTHER" id="PTHR35869">
    <property type="entry name" value="OUTER-MEMBRANE LIPOPROTEIN CARRIER PROTEIN"/>
    <property type="match status" value="1"/>
</dbReference>
<protein>
    <recommendedName>
        <fullName evidence="4">Outer-membrane lipoprotein carrier protein</fullName>
    </recommendedName>
</protein>
<comment type="similarity">
    <text evidence="2">Belongs to the LolA family.</text>
</comment>
<organism evidence="11 12">
    <name type="scientific">Ignatzschineria cameli</name>
    <dbReference type="NCBI Taxonomy" id="2182793"/>
    <lineage>
        <taxon>Bacteria</taxon>
        <taxon>Pseudomonadati</taxon>
        <taxon>Pseudomonadota</taxon>
        <taxon>Gammaproteobacteria</taxon>
        <taxon>Cardiobacteriales</taxon>
        <taxon>Ignatzschineriaceae</taxon>
        <taxon>Ignatzschineria</taxon>
    </lineage>
</organism>
<dbReference type="Proteomes" id="UP000245217">
    <property type="component" value="Unassembled WGS sequence"/>
</dbReference>
<dbReference type="InterPro" id="IPR029046">
    <property type="entry name" value="LolA/LolB/LppX"/>
</dbReference>
<evidence type="ECO:0000256" key="1">
    <source>
        <dbReference type="ARBA" id="ARBA00004418"/>
    </source>
</evidence>
<dbReference type="Gene3D" id="2.50.20.10">
    <property type="entry name" value="Lipoprotein localisation LolA/LolB/LppX"/>
    <property type="match status" value="1"/>
</dbReference>
<name>A0ABX5KYL3_9GAMM</name>
<comment type="subcellular location">
    <subcellularLocation>
        <location evidence="1">Periplasm</location>
    </subcellularLocation>
</comment>
<sequence>MTKRFLQWFFPLTLLFTPVMTLANQQFIVDYFQNLKTLEANFTQEIITKDRVDTTTGELIVEKNNPTVEGNSQQLSSTKGQKRGISSPKFLFDYQKPYQQILVSNGEKFWFYDVDLMQVIIKPLSEVLNNPVLQILLSAEPLDQYFDIKMVRDRREYLLTPKVGRSDLEVKDIQVIFANRKIYSFKVEDVTGQKISFVMKRVQENSTIPASRFDFTIPADVDVIDETKK</sequence>
<dbReference type="Pfam" id="PF03548">
    <property type="entry name" value="LolA"/>
    <property type="match status" value="1"/>
</dbReference>
<comment type="subunit">
    <text evidence="3">Monomer.</text>
</comment>
<keyword evidence="6 10" id="KW-0732">Signal</keyword>
<evidence type="ECO:0000313" key="11">
    <source>
        <dbReference type="EMBL" id="PWD90761.1"/>
    </source>
</evidence>
<evidence type="ECO:0000256" key="10">
    <source>
        <dbReference type="SAM" id="SignalP"/>
    </source>
</evidence>
<evidence type="ECO:0000313" key="12">
    <source>
        <dbReference type="Proteomes" id="UP000245217"/>
    </source>
</evidence>
<evidence type="ECO:0000256" key="3">
    <source>
        <dbReference type="ARBA" id="ARBA00011245"/>
    </source>
</evidence>
<feature type="chain" id="PRO_5045147271" description="Outer-membrane lipoprotein carrier protein" evidence="10">
    <location>
        <begin position="24"/>
        <end position="229"/>
    </location>
</feature>
<dbReference type="PANTHER" id="PTHR35869:SF1">
    <property type="entry name" value="OUTER-MEMBRANE LIPOPROTEIN CARRIER PROTEIN"/>
    <property type="match status" value="1"/>
</dbReference>
<evidence type="ECO:0000256" key="5">
    <source>
        <dbReference type="ARBA" id="ARBA00022448"/>
    </source>
</evidence>
<proteinExistence type="inferred from homology"/>
<dbReference type="EMBL" id="QEWV01000007">
    <property type="protein sequence ID" value="PWD90761.1"/>
    <property type="molecule type" value="Genomic_DNA"/>
</dbReference>
<evidence type="ECO:0000256" key="2">
    <source>
        <dbReference type="ARBA" id="ARBA00007615"/>
    </source>
</evidence>
<reference evidence="12" key="1">
    <citation type="submission" date="2018-05" db="EMBL/GenBank/DDBJ databases">
        <title>Ignatzschineria dubaiensis sp. nov., isolated from necrotic foot tissues of dromedaries (Camelus dromedarius) and associated maggots in Dubai, United Arab Emirates.</title>
        <authorList>
            <person name="Tsang C.C."/>
            <person name="Tang J.Y.M."/>
            <person name="Fong J.Y.H."/>
            <person name="Kinne J."/>
            <person name="Lee H.H."/>
            <person name="Joseph M."/>
            <person name="Jose S."/>
            <person name="Schuster R.K."/>
            <person name="Tang Y."/>
            <person name="Sivakumar S."/>
            <person name="Chen J.H.K."/>
            <person name="Teng J.L.L."/>
            <person name="Lau S.K.P."/>
            <person name="Wernery U."/>
            <person name="Woo P.C.Y."/>
        </authorList>
    </citation>
    <scope>NUCLEOTIDE SEQUENCE [LARGE SCALE GENOMIC DNA]</scope>
    <source>
        <strain evidence="12">UAE-HKU58</strain>
    </source>
</reference>
<dbReference type="CDD" id="cd16325">
    <property type="entry name" value="LolA"/>
    <property type="match status" value="1"/>
</dbReference>
<keyword evidence="9" id="KW-0143">Chaperone</keyword>
<comment type="caution">
    <text evidence="11">The sequence shown here is derived from an EMBL/GenBank/DDBJ whole genome shotgun (WGS) entry which is preliminary data.</text>
</comment>
<keyword evidence="8" id="KW-0653">Protein transport</keyword>
<keyword evidence="5" id="KW-0813">Transport</keyword>
<feature type="signal peptide" evidence="10">
    <location>
        <begin position="1"/>
        <end position="23"/>
    </location>
</feature>
<evidence type="ECO:0000256" key="4">
    <source>
        <dbReference type="ARBA" id="ARBA00014035"/>
    </source>
</evidence>
<dbReference type="InterPro" id="IPR018323">
    <property type="entry name" value="OM_lipoprot_carrier_LolA_Pbac"/>
</dbReference>
<dbReference type="SUPFAM" id="SSF89392">
    <property type="entry name" value="Prokaryotic lipoproteins and lipoprotein localization factors"/>
    <property type="match status" value="1"/>
</dbReference>
<gene>
    <name evidence="11" type="primary">lolA</name>
    <name evidence="11" type="ORF">DC078_07800</name>
</gene>
<dbReference type="NCBIfam" id="TIGR00547">
    <property type="entry name" value="lolA"/>
    <property type="match status" value="1"/>
</dbReference>
<keyword evidence="12" id="KW-1185">Reference proteome</keyword>
<keyword evidence="7" id="KW-0574">Periplasm</keyword>
<accession>A0ABX5KYL3</accession>
<evidence type="ECO:0000256" key="6">
    <source>
        <dbReference type="ARBA" id="ARBA00022729"/>
    </source>
</evidence>
<evidence type="ECO:0000256" key="7">
    <source>
        <dbReference type="ARBA" id="ARBA00022764"/>
    </source>
</evidence>
<keyword evidence="11" id="KW-0449">Lipoprotein</keyword>
<evidence type="ECO:0000256" key="8">
    <source>
        <dbReference type="ARBA" id="ARBA00022927"/>
    </source>
</evidence>
<evidence type="ECO:0000256" key="9">
    <source>
        <dbReference type="ARBA" id="ARBA00023186"/>
    </source>
</evidence>